<evidence type="ECO:0000313" key="2">
    <source>
        <dbReference type="Proteomes" id="UP001415857"/>
    </source>
</evidence>
<name>A0AAP0RUK0_LIQFO</name>
<dbReference type="EMBL" id="JBBPBK010000005">
    <property type="protein sequence ID" value="KAK9285318.1"/>
    <property type="molecule type" value="Genomic_DNA"/>
</dbReference>
<gene>
    <name evidence="1" type="ORF">L1049_024509</name>
</gene>
<reference evidence="1 2" key="1">
    <citation type="journal article" date="2024" name="Plant J.">
        <title>Genome sequences and population genomics reveal climatic adaptation and genomic divergence between two closely related sweetgum species.</title>
        <authorList>
            <person name="Xu W.Q."/>
            <person name="Ren C.Q."/>
            <person name="Zhang X.Y."/>
            <person name="Comes H.P."/>
            <person name="Liu X.H."/>
            <person name="Li Y.G."/>
            <person name="Kettle C.J."/>
            <person name="Jalonen R."/>
            <person name="Gaisberger H."/>
            <person name="Ma Y.Z."/>
            <person name="Qiu Y.X."/>
        </authorList>
    </citation>
    <scope>NUCLEOTIDE SEQUENCE [LARGE SCALE GENOMIC DNA]</scope>
    <source>
        <strain evidence="1">Hangzhou</strain>
    </source>
</reference>
<sequence length="104" mass="12155">MNAQKYPHGHNSQLISAPLCVGLVVKLREVRTQLTRVAVIKRCLRGSHPLRSINLLSWWWALIYDDHTTAKNPLAPADHSYHESMDSHLIFYMLLWIKWTIFMC</sequence>
<protein>
    <submittedName>
        <fullName evidence="1">Uncharacterized protein</fullName>
    </submittedName>
</protein>
<organism evidence="1 2">
    <name type="scientific">Liquidambar formosana</name>
    <name type="common">Formosan gum</name>
    <dbReference type="NCBI Taxonomy" id="63359"/>
    <lineage>
        <taxon>Eukaryota</taxon>
        <taxon>Viridiplantae</taxon>
        <taxon>Streptophyta</taxon>
        <taxon>Embryophyta</taxon>
        <taxon>Tracheophyta</taxon>
        <taxon>Spermatophyta</taxon>
        <taxon>Magnoliopsida</taxon>
        <taxon>eudicotyledons</taxon>
        <taxon>Gunneridae</taxon>
        <taxon>Pentapetalae</taxon>
        <taxon>Saxifragales</taxon>
        <taxon>Altingiaceae</taxon>
        <taxon>Liquidambar</taxon>
    </lineage>
</organism>
<dbReference type="AlphaFoldDB" id="A0AAP0RUK0"/>
<comment type="caution">
    <text evidence="1">The sequence shown here is derived from an EMBL/GenBank/DDBJ whole genome shotgun (WGS) entry which is preliminary data.</text>
</comment>
<accession>A0AAP0RUK0</accession>
<keyword evidence="2" id="KW-1185">Reference proteome</keyword>
<evidence type="ECO:0000313" key="1">
    <source>
        <dbReference type="EMBL" id="KAK9285318.1"/>
    </source>
</evidence>
<proteinExistence type="predicted"/>
<dbReference type="Proteomes" id="UP001415857">
    <property type="component" value="Unassembled WGS sequence"/>
</dbReference>